<reference evidence="5 6" key="1">
    <citation type="journal article" date="2013" name="PLoS Genet.">
        <title>The genome and development-dependent transcriptomes of Pyronema confluens: a window into fungal evolution.</title>
        <authorList>
            <person name="Traeger S."/>
            <person name="Altegoer F."/>
            <person name="Freitag M."/>
            <person name="Gabaldon T."/>
            <person name="Kempken F."/>
            <person name="Kumar A."/>
            <person name="Marcet-Houben M."/>
            <person name="Poggeler S."/>
            <person name="Stajich J.E."/>
            <person name="Nowrousian M."/>
        </authorList>
    </citation>
    <scope>NUCLEOTIDE SEQUENCE [LARGE SCALE GENOMIC DNA]</scope>
    <source>
        <strain evidence="6">CBS 100304</strain>
        <tissue evidence="5">Vegetative mycelium</tissue>
    </source>
</reference>
<dbReference type="AlphaFoldDB" id="U4L8T5"/>
<evidence type="ECO:0000256" key="1">
    <source>
        <dbReference type="ARBA" id="ARBA00004123"/>
    </source>
</evidence>
<sequence length="856" mass="95144">MVEMCVYSDNTGKGAANKEKNKNRDRSAGANCTNGGEKHRYTAPSESPPKRLRTNSGASVASALSSSCEDSTENYRGHSRSSSLNQLHKINESPNMAPYQEPRRHSVQHIQHPPPPSSIALSNIIKEGELENRVNRLAEIVDQCYRFAAYNQSQPSSPVLNMSPEVDHSEKNGQLSQWPPQQIPNMRSGSVSFAREAPQHLVQPVQSTYQIPNNTPVQLLPPNSFAPAADKVAMGHLSIQEDGRSRYVGTSFWALLSNEITELNRVLRSSSKSDPPRTPGNGLNSPPHSRTSLSPDGSDPRVVSSSSPITTNDTTSILKLLPAKHQCDTLLKSFLQGVHPIVPLIHVPSFLQEWRSFWSSSEEAPEPSPSFLPLLLAVLYAGAVSISPKSLATSFDNRTKEAVMSDQLQAATTSLEQSGFLKSPTINGLLGYLLVQTCLVREEEPLGSCAFIGTAMRVAQQMGLHRDGSVFGLSPVESEVRRRIWWHILHLDIQGAIATGLPPLGGSSEEQFDTRMPSELRDELIGVDSPEDLPTSGSRYSPTMVLAVGRYETTALLRKIVVRLLGIKPPTKEDMTEMGSMILGLKSKLEQKIARIPTREEVYMSAVSAGEQSEGDAFNKWARVMLSMMSDRAYVVLYQPFLKNSRSRLWFHARHFAVRASESFLRSYTYLARTPLFEAYTWYLPGTYQPLHALMILLLDLAERPLEESAPRSRVVGEIFSIFQNNEGEEWRMLERLRRKSVSRAPDTVQAGQGAGYYQASIFGFGFEAPGQAQGFHTQQEMDDIDRLVREEREQATCVQPEQLLKNDMEQQMELELGWEGWEQVFGRFTEGEGEVGTGWGLVQLGMEAEGEVWGK</sequence>
<dbReference type="PANTHER" id="PTHR31001:SF79">
    <property type="entry name" value="ZN(II)2CYS6 TRANSCRIPTION FACTOR (EUROFUNG)"/>
    <property type="match status" value="1"/>
</dbReference>
<gene>
    <name evidence="5" type="ORF">PCON_01532</name>
</gene>
<feature type="region of interest" description="Disordered" evidence="3">
    <location>
        <begin position="267"/>
        <end position="310"/>
    </location>
</feature>
<dbReference type="STRING" id="1076935.U4L8T5"/>
<dbReference type="InterPro" id="IPR050613">
    <property type="entry name" value="Sec_Metabolite_Reg"/>
</dbReference>
<dbReference type="InterPro" id="IPR007219">
    <property type="entry name" value="XnlR_reg_dom"/>
</dbReference>
<feature type="compositionally biased region" description="Low complexity" evidence="3">
    <location>
        <begin position="56"/>
        <end position="69"/>
    </location>
</feature>
<evidence type="ECO:0000259" key="4">
    <source>
        <dbReference type="SMART" id="SM00906"/>
    </source>
</evidence>
<dbReference type="Pfam" id="PF04082">
    <property type="entry name" value="Fungal_trans"/>
    <property type="match status" value="1"/>
</dbReference>
<dbReference type="OrthoDB" id="3989227at2759"/>
<name>U4L8T5_PYROM</name>
<dbReference type="GO" id="GO:0003677">
    <property type="term" value="F:DNA binding"/>
    <property type="evidence" value="ECO:0007669"/>
    <property type="project" value="InterPro"/>
</dbReference>
<evidence type="ECO:0000256" key="2">
    <source>
        <dbReference type="ARBA" id="ARBA00023242"/>
    </source>
</evidence>
<dbReference type="Proteomes" id="UP000018144">
    <property type="component" value="Unassembled WGS sequence"/>
</dbReference>
<feature type="domain" description="Xylanolytic transcriptional activator regulatory" evidence="4">
    <location>
        <begin position="448"/>
        <end position="523"/>
    </location>
</feature>
<evidence type="ECO:0000313" key="5">
    <source>
        <dbReference type="EMBL" id="CCX15257.1"/>
    </source>
</evidence>
<organism evidence="5 6">
    <name type="scientific">Pyronema omphalodes (strain CBS 100304)</name>
    <name type="common">Pyronema confluens</name>
    <dbReference type="NCBI Taxonomy" id="1076935"/>
    <lineage>
        <taxon>Eukaryota</taxon>
        <taxon>Fungi</taxon>
        <taxon>Dikarya</taxon>
        <taxon>Ascomycota</taxon>
        <taxon>Pezizomycotina</taxon>
        <taxon>Pezizomycetes</taxon>
        <taxon>Pezizales</taxon>
        <taxon>Pyronemataceae</taxon>
        <taxon>Pyronema</taxon>
    </lineage>
</organism>
<accession>U4L8T5</accession>
<feature type="compositionally biased region" description="Polar residues" evidence="3">
    <location>
        <begin position="281"/>
        <end position="295"/>
    </location>
</feature>
<dbReference type="GO" id="GO:0008270">
    <property type="term" value="F:zinc ion binding"/>
    <property type="evidence" value="ECO:0007669"/>
    <property type="project" value="InterPro"/>
</dbReference>
<protein>
    <submittedName>
        <fullName evidence="5">Similar to Uncharacterized transcriptional regulatory protein C139.03 acc. no. Q9UTN0</fullName>
    </submittedName>
</protein>
<dbReference type="EMBL" id="HF936161">
    <property type="protein sequence ID" value="CCX15257.1"/>
    <property type="molecule type" value="Genomic_DNA"/>
</dbReference>
<dbReference type="CDD" id="cd12148">
    <property type="entry name" value="fungal_TF_MHR"/>
    <property type="match status" value="1"/>
</dbReference>
<evidence type="ECO:0000313" key="6">
    <source>
        <dbReference type="Proteomes" id="UP000018144"/>
    </source>
</evidence>
<dbReference type="OMA" id="WHEFETS"/>
<comment type="subcellular location">
    <subcellularLocation>
        <location evidence="1">Nucleus</location>
    </subcellularLocation>
</comment>
<dbReference type="GO" id="GO:0005634">
    <property type="term" value="C:nucleus"/>
    <property type="evidence" value="ECO:0007669"/>
    <property type="project" value="UniProtKB-SubCell"/>
</dbReference>
<dbReference type="SMART" id="SM00906">
    <property type="entry name" value="Fungal_trans"/>
    <property type="match status" value="1"/>
</dbReference>
<keyword evidence="2" id="KW-0539">Nucleus</keyword>
<feature type="compositionally biased region" description="Basic and acidic residues" evidence="3">
    <location>
        <begin position="16"/>
        <end position="27"/>
    </location>
</feature>
<dbReference type="GO" id="GO:0006351">
    <property type="term" value="P:DNA-templated transcription"/>
    <property type="evidence" value="ECO:0007669"/>
    <property type="project" value="InterPro"/>
</dbReference>
<dbReference type="PANTHER" id="PTHR31001">
    <property type="entry name" value="UNCHARACTERIZED TRANSCRIPTIONAL REGULATORY PROTEIN"/>
    <property type="match status" value="1"/>
</dbReference>
<dbReference type="eggNOG" id="ENOG502REJ9">
    <property type="taxonomic scope" value="Eukaryota"/>
</dbReference>
<feature type="region of interest" description="Disordered" evidence="3">
    <location>
        <begin position="1"/>
        <end position="118"/>
    </location>
</feature>
<evidence type="ECO:0000256" key="3">
    <source>
        <dbReference type="SAM" id="MobiDB-lite"/>
    </source>
</evidence>
<feature type="compositionally biased region" description="Polar residues" evidence="3">
    <location>
        <begin position="80"/>
        <end position="94"/>
    </location>
</feature>
<proteinExistence type="predicted"/>
<keyword evidence="6" id="KW-1185">Reference proteome</keyword>